<feature type="region of interest" description="Disordered" evidence="1">
    <location>
        <begin position="439"/>
        <end position="465"/>
    </location>
</feature>
<protein>
    <submittedName>
        <fullName evidence="2">Uncharacterized protein</fullName>
    </submittedName>
</protein>
<keyword evidence="3" id="KW-1185">Reference proteome</keyword>
<reference evidence="2 3" key="1">
    <citation type="submission" date="2020-07" db="EMBL/GenBank/DDBJ databases">
        <title>Sequencing the genomes of 1000 actinobacteria strains.</title>
        <authorList>
            <person name="Klenk H.-P."/>
        </authorList>
    </citation>
    <scope>NUCLEOTIDE SEQUENCE [LARGE SCALE GENOMIC DNA]</scope>
    <source>
        <strain evidence="2 3">DSM 19082</strain>
    </source>
</reference>
<evidence type="ECO:0000313" key="3">
    <source>
        <dbReference type="Proteomes" id="UP000582231"/>
    </source>
</evidence>
<sequence>MHDLVVSRKRPLLIAARNSDARTRKGSEAAAADAHDAVVDLARLTGFDLTRTLPSRDIMADWLFSSPNVQRFTEPDGTAFSMRTCLIDLTEHGVLLCLSSGSALKLTTDHQQPHVTLIQQILRSSTIDLAGVFVKRFDRLSRSTSMLVVHELRDLERRLGISWSGDGEQGRWDLGEMAEVIATIKGIGGRAEGLAMRRKAVAGIRRETHDRMIDGRVRYSLGGGCPPGLIRYRDRITGRSYLAIDSPVFHPALHDSLSGVPDVRDQDGQLVDQAATLQWILANFGVDGRDEHALFPELLARRWSTDGLRRERSQGPSAYWGGPTKPVNQHWPRRWFRAIEQNLDLYETGRIVRKVRTSDDEPLVINNIFPASGAWARPEDFERIRSFLRNRPALRSHASWSWSGLEASVNGEPVHLEPDVNPARDGEFSWILSYARPGRSLTGGHRPEGTDTDARSAHRRPPSGHRYVADNVLTAALIEALIAHNGKPLRPFLNQANQSHSTALLVSERDRVEAELAAGRRRQEAQLTLILEVDANGLPVMPESLRHRAYADWGGEQDRLQELDLKRQRLHREVAAAMVASPGVTAPAMQALVASLRNPASSGCRTVLRDAVRNLAFAAEPVAERHGSGTAFHFTGDLVFATSKGPHSVPFSGHYVSGYVTKLPARRLKAISLLRAGSPPASGDPGWVGMSPTDALRAFGGPSGNRASIVACEDAALLRLGMAALFPELAPGEDPAEAPSLTDLYRDPELLADFVELDLLADRIRTYYLTTGSRTWVNPSRGGKGVTYLLIAEATGAPVEVAKADKSLVALARKVLHANGRFASGAWAMAEAPNARPRPAPCHACGGAARASMIIGLPVGHVCLNPDCRRDEAGIRWPTRFDRYIARADMWSEAGFELDLAHPSEAAGQARDAIGRKARVAAASRLSPHQRQSLIASYLDTSMTVRQVLAGHDVTHTTLMTVLRADNIPRRGRSWRPPTNDD</sequence>
<name>A0A852RQ50_9ACTN</name>
<dbReference type="AlphaFoldDB" id="A0A852RQ50"/>
<proteinExistence type="predicted"/>
<accession>A0A852RQ50</accession>
<dbReference type="RefSeq" id="WP_179728833.1">
    <property type="nucleotide sequence ID" value="NZ_BAABEF010000001.1"/>
</dbReference>
<comment type="caution">
    <text evidence="2">The sequence shown here is derived from an EMBL/GenBank/DDBJ whole genome shotgun (WGS) entry which is preliminary data.</text>
</comment>
<dbReference type="EMBL" id="JACCBF010000001">
    <property type="protein sequence ID" value="NYD32688.1"/>
    <property type="molecule type" value="Genomic_DNA"/>
</dbReference>
<feature type="compositionally biased region" description="Basic and acidic residues" evidence="1">
    <location>
        <begin position="445"/>
        <end position="456"/>
    </location>
</feature>
<evidence type="ECO:0000256" key="1">
    <source>
        <dbReference type="SAM" id="MobiDB-lite"/>
    </source>
</evidence>
<dbReference type="Proteomes" id="UP000582231">
    <property type="component" value="Unassembled WGS sequence"/>
</dbReference>
<organism evidence="2 3">
    <name type="scientific">Nocardioides kongjuensis</name>
    <dbReference type="NCBI Taxonomy" id="349522"/>
    <lineage>
        <taxon>Bacteria</taxon>
        <taxon>Bacillati</taxon>
        <taxon>Actinomycetota</taxon>
        <taxon>Actinomycetes</taxon>
        <taxon>Propionibacteriales</taxon>
        <taxon>Nocardioidaceae</taxon>
        <taxon>Nocardioides</taxon>
    </lineage>
</organism>
<evidence type="ECO:0000313" key="2">
    <source>
        <dbReference type="EMBL" id="NYD32688.1"/>
    </source>
</evidence>
<gene>
    <name evidence="2" type="ORF">BJ958_004234</name>
</gene>